<evidence type="ECO:0000313" key="3">
    <source>
        <dbReference type="Proteomes" id="UP000324222"/>
    </source>
</evidence>
<gene>
    <name evidence="2" type="ORF">E2C01_062253</name>
</gene>
<protein>
    <submittedName>
        <fullName evidence="2">Uncharacterized protein</fullName>
    </submittedName>
</protein>
<sequence length="65" mass="7015">MLGYSLRGITPAVSCGLVTRDWDFGGLTCDSDGSIPAQSPQSTRVGAQYKGPDRFEKSFDTGEKR</sequence>
<evidence type="ECO:0000256" key="1">
    <source>
        <dbReference type="SAM" id="MobiDB-lite"/>
    </source>
</evidence>
<feature type="compositionally biased region" description="Polar residues" evidence="1">
    <location>
        <begin position="36"/>
        <end position="45"/>
    </location>
</feature>
<feature type="region of interest" description="Disordered" evidence="1">
    <location>
        <begin position="33"/>
        <end position="65"/>
    </location>
</feature>
<accession>A0A5B7HD48</accession>
<organism evidence="2 3">
    <name type="scientific">Portunus trituberculatus</name>
    <name type="common">Swimming crab</name>
    <name type="synonym">Neptunus trituberculatus</name>
    <dbReference type="NCBI Taxonomy" id="210409"/>
    <lineage>
        <taxon>Eukaryota</taxon>
        <taxon>Metazoa</taxon>
        <taxon>Ecdysozoa</taxon>
        <taxon>Arthropoda</taxon>
        <taxon>Crustacea</taxon>
        <taxon>Multicrustacea</taxon>
        <taxon>Malacostraca</taxon>
        <taxon>Eumalacostraca</taxon>
        <taxon>Eucarida</taxon>
        <taxon>Decapoda</taxon>
        <taxon>Pleocyemata</taxon>
        <taxon>Brachyura</taxon>
        <taxon>Eubrachyura</taxon>
        <taxon>Portunoidea</taxon>
        <taxon>Portunidae</taxon>
        <taxon>Portuninae</taxon>
        <taxon>Portunus</taxon>
    </lineage>
</organism>
<name>A0A5B7HD48_PORTR</name>
<feature type="compositionally biased region" description="Basic and acidic residues" evidence="1">
    <location>
        <begin position="51"/>
        <end position="65"/>
    </location>
</feature>
<proteinExistence type="predicted"/>
<dbReference type="EMBL" id="VSRR010027214">
    <property type="protein sequence ID" value="MPC68063.1"/>
    <property type="molecule type" value="Genomic_DNA"/>
</dbReference>
<evidence type="ECO:0000313" key="2">
    <source>
        <dbReference type="EMBL" id="MPC68063.1"/>
    </source>
</evidence>
<dbReference type="AlphaFoldDB" id="A0A5B7HD48"/>
<reference evidence="2 3" key="1">
    <citation type="submission" date="2019-05" db="EMBL/GenBank/DDBJ databases">
        <title>Another draft genome of Portunus trituberculatus and its Hox gene families provides insights of decapod evolution.</title>
        <authorList>
            <person name="Jeong J.-H."/>
            <person name="Song I."/>
            <person name="Kim S."/>
            <person name="Choi T."/>
            <person name="Kim D."/>
            <person name="Ryu S."/>
            <person name="Kim W."/>
        </authorList>
    </citation>
    <scope>NUCLEOTIDE SEQUENCE [LARGE SCALE GENOMIC DNA]</scope>
    <source>
        <tissue evidence="2">Muscle</tissue>
    </source>
</reference>
<keyword evidence="3" id="KW-1185">Reference proteome</keyword>
<dbReference type="Proteomes" id="UP000324222">
    <property type="component" value="Unassembled WGS sequence"/>
</dbReference>
<comment type="caution">
    <text evidence="2">The sequence shown here is derived from an EMBL/GenBank/DDBJ whole genome shotgun (WGS) entry which is preliminary data.</text>
</comment>